<proteinExistence type="predicted"/>
<feature type="transmembrane region" description="Helical" evidence="1">
    <location>
        <begin position="119"/>
        <end position="138"/>
    </location>
</feature>
<dbReference type="RefSeq" id="WP_222136204.1">
    <property type="nucleotide sequence ID" value="NZ_JAILXK010000001.1"/>
</dbReference>
<comment type="caution">
    <text evidence="2">The sequence shown here is derived from an EMBL/GenBank/DDBJ whole genome shotgun (WGS) entry which is preliminary data.</text>
</comment>
<feature type="transmembrane region" description="Helical" evidence="1">
    <location>
        <begin position="144"/>
        <end position="168"/>
    </location>
</feature>
<evidence type="ECO:0000256" key="1">
    <source>
        <dbReference type="SAM" id="Phobius"/>
    </source>
</evidence>
<evidence type="ECO:0000313" key="3">
    <source>
        <dbReference type="Proteomes" id="UP001166571"/>
    </source>
</evidence>
<keyword evidence="1" id="KW-0812">Transmembrane</keyword>
<evidence type="ECO:0000313" key="2">
    <source>
        <dbReference type="EMBL" id="MBY4636933.1"/>
    </source>
</evidence>
<dbReference type="Proteomes" id="UP001166571">
    <property type="component" value="Unassembled WGS sequence"/>
</dbReference>
<keyword evidence="3" id="KW-1185">Reference proteome</keyword>
<keyword evidence="1" id="KW-1133">Transmembrane helix</keyword>
<dbReference type="EMBL" id="JAILXK010000001">
    <property type="protein sequence ID" value="MBY4636933.1"/>
    <property type="molecule type" value="Genomic_DNA"/>
</dbReference>
<accession>A0ABS7MDL6</accession>
<keyword evidence="1" id="KW-0472">Membrane</keyword>
<reference evidence="2" key="1">
    <citation type="submission" date="2021-08" db="EMBL/GenBank/DDBJ databases">
        <title>Sphingopyxis panaciterrulae sp. nov., isolated from the surface water of the Yellow Sea.</title>
        <authorList>
            <person name="Gao Z."/>
            <person name="Zhang D."/>
            <person name="Zhang A."/>
        </authorList>
    </citation>
    <scope>NUCLEOTIDE SEQUENCE</scope>
    <source>
        <strain evidence="2">XHP0097</strain>
    </source>
</reference>
<protein>
    <submittedName>
        <fullName evidence="2">Uncharacterized protein</fullName>
    </submittedName>
</protein>
<gene>
    <name evidence="2" type="ORF">K5P26_07260</name>
</gene>
<organism evidence="2 3">
    <name type="scientific">Sphingopyxis jiangsuensis</name>
    <dbReference type="NCBI Taxonomy" id="2871171"/>
    <lineage>
        <taxon>Bacteria</taxon>
        <taxon>Pseudomonadati</taxon>
        <taxon>Pseudomonadota</taxon>
        <taxon>Alphaproteobacteria</taxon>
        <taxon>Sphingomonadales</taxon>
        <taxon>Sphingomonadaceae</taxon>
        <taxon>Sphingopyxis</taxon>
    </lineage>
</organism>
<sequence length="178" mass="20591">MTGPAKKRCAIVPLSPEEIRRTIIDLFESCRDEPGAPFDETDFLAYLSVNKGAARWSAYRARLRLGRFYNKVEDRLEIYIGEKRKVDRWSIDEFATYLERAVRYRKAGLYGAEYVRERASGCIFQAAVLSFPFIFLGFQKGEFLSTAIASILLCCFLAVVACTLPDYLRYRRILAKWR</sequence>
<name>A0ABS7MDL6_9SPHN</name>